<keyword evidence="1" id="KW-0418">Kinase</keyword>
<evidence type="ECO:0000313" key="4">
    <source>
        <dbReference type="Proteomes" id="UP000253868"/>
    </source>
</evidence>
<keyword evidence="1" id="KW-0808">Transferase</keyword>
<dbReference type="CDD" id="cd16936">
    <property type="entry name" value="HATPase_RsbW-like"/>
    <property type="match status" value="1"/>
</dbReference>
<dbReference type="AlphaFoldDB" id="A0A345HUB9"/>
<dbReference type="GO" id="GO:0005524">
    <property type="term" value="F:ATP binding"/>
    <property type="evidence" value="ECO:0007669"/>
    <property type="project" value="UniProtKB-KW"/>
</dbReference>
<evidence type="ECO:0000313" key="3">
    <source>
        <dbReference type="EMBL" id="AXG80293.1"/>
    </source>
</evidence>
<evidence type="ECO:0000256" key="1">
    <source>
        <dbReference type="ARBA" id="ARBA00022527"/>
    </source>
</evidence>
<dbReference type="PANTHER" id="PTHR35526">
    <property type="entry name" value="ANTI-SIGMA-F FACTOR RSBW-RELATED"/>
    <property type="match status" value="1"/>
</dbReference>
<dbReference type="GO" id="GO:0004674">
    <property type="term" value="F:protein serine/threonine kinase activity"/>
    <property type="evidence" value="ECO:0007669"/>
    <property type="project" value="UniProtKB-KW"/>
</dbReference>
<accession>A0A345HUB9</accession>
<dbReference type="EMBL" id="CP031194">
    <property type="protein sequence ID" value="AXG80293.1"/>
    <property type="molecule type" value="Genomic_DNA"/>
</dbReference>
<name>A0A345HUB9_9ACTN</name>
<reference evidence="4" key="1">
    <citation type="submission" date="2018-07" db="EMBL/GenBank/DDBJ databases">
        <authorList>
            <person name="Zhao J."/>
        </authorList>
    </citation>
    <scope>NUCLEOTIDE SEQUENCE [LARGE SCALE GENOMIC DNA]</scope>
    <source>
        <strain evidence="4">GSSD-12</strain>
    </source>
</reference>
<dbReference type="InterPro" id="IPR036890">
    <property type="entry name" value="HATPase_C_sf"/>
</dbReference>
<gene>
    <name evidence="3" type="ORF">DVK44_24480</name>
</gene>
<protein>
    <submittedName>
        <fullName evidence="3">ATP-binding protein</fullName>
    </submittedName>
</protein>
<dbReference type="InterPro" id="IPR003594">
    <property type="entry name" value="HATPase_dom"/>
</dbReference>
<keyword evidence="3" id="KW-0067">ATP-binding</keyword>
<dbReference type="OrthoDB" id="4253278at2"/>
<dbReference type="Gene3D" id="3.30.565.10">
    <property type="entry name" value="Histidine kinase-like ATPase, C-terminal domain"/>
    <property type="match status" value="1"/>
</dbReference>
<dbReference type="KEGG" id="spad:DVK44_24480"/>
<feature type="domain" description="Histidine kinase/HSP90-like ATPase" evidence="2">
    <location>
        <begin position="4"/>
        <end position="118"/>
    </location>
</feature>
<dbReference type="SUPFAM" id="SSF55874">
    <property type="entry name" value="ATPase domain of HSP90 chaperone/DNA topoisomerase II/histidine kinase"/>
    <property type="match status" value="1"/>
</dbReference>
<dbReference type="Pfam" id="PF13581">
    <property type="entry name" value="HATPase_c_2"/>
    <property type="match status" value="1"/>
</dbReference>
<evidence type="ECO:0000259" key="2">
    <source>
        <dbReference type="Pfam" id="PF13581"/>
    </source>
</evidence>
<dbReference type="PANTHER" id="PTHR35526:SF3">
    <property type="entry name" value="ANTI-SIGMA-F FACTOR RSBW"/>
    <property type="match status" value="1"/>
</dbReference>
<organism evidence="3 4">
    <name type="scientific">Streptomyces paludis</name>
    <dbReference type="NCBI Taxonomy" id="2282738"/>
    <lineage>
        <taxon>Bacteria</taxon>
        <taxon>Bacillati</taxon>
        <taxon>Actinomycetota</taxon>
        <taxon>Actinomycetes</taxon>
        <taxon>Kitasatosporales</taxon>
        <taxon>Streptomycetaceae</taxon>
        <taxon>Streptomyces</taxon>
    </lineage>
</organism>
<keyword evidence="4" id="KW-1185">Reference proteome</keyword>
<dbReference type="InterPro" id="IPR050267">
    <property type="entry name" value="Anti-sigma-factor_SerPK"/>
</dbReference>
<sequence>MLVSEPQSVHAARRWVREFVESRLPATSGARAADIELVVSELVTNGIRYGSEPGDSVLVVLDVRPALVRVEVHDPVRRRPRGRAVSHQRARGRGLFIVAALAERWGVEDRPFGKSVWAELAR</sequence>
<proteinExistence type="predicted"/>
<keyword evidence="3" id="KW-0547">Nucleotide-binding</keyword>
<dbReference type="Proteomes" id="UP000253868">
    <property type="component" value="Chromosome"/>
</dbReference>
<keyword evidence="1" id="KW-0723">Serine/threonine-protein kinase</keyword>